<evidence type="ECO:0008006" key="7">
    <source>
        <dbReference type="Google" id="ProtNLM"/>
    </source>
</evidence>
<reference evidence="5 6" key="1">
    <citation type="submission" date="2013-07" db="EMBL/GenBank/DDBJ databases">
        <title>Comparative Genomic and Metabolomic Analysis of Twelve Strains of Pseudoalteromonas luteoviolacea.</title>
        <authorList>
            <person name="Vynne N.G."/>
            <person name="Mansson M."/>
            <person name="Gram L."/>
        </authorList>
    </citation>
    <scope>NUCLEOTIDE SEQUENCE [LARGE SCALE GENOMIC DNA]</scope>
    <source>
        <strain evidence="5 6">S4060-1</strain>
    </source>
</reference>
<dbReference type="Proteomes" id="UP000076661">
    <property type="component" value="Unassembled WGS sequence"/>
</dbReference>
<dbReference type="InterPro" id="IPR027478">
    <property type="entry name" value="LdcA_N"/>
</dbReference>
<dbReference type="PIRSF" id="PIRSF028757">
    <property type="entry name" value="LD-carboxypeptidase"/>
    <property type="match status" value="1"/>
</dbReference>
<sequence length="342" mass="37413">MLYPAPLSRGSKVAITAFSSGVPAALHPRLDVVLNDLRIRGFEVLEGKCLRENAKHVSASAEVRAKELMQFLCDENVDAIMAPWGGEMAMDLLPLLDWNRLLHAKPKWILGFSDVSTVLTSITTKLGWATCHGTNLMQLSLNQTDALTSKVLDFLSLAEGSSFKQNNAHFYEAQYADYSKNPNAAFNLTEPVKWKVLNKGIREESSVTFSGRLTGGCLDIHMMLYGSEFFNPKACENESFILYLENAELSPTQYFRALQGLKLQGAFNNVSGILIGRNAVLDNDSDPVSGTEALTMALGELSIPVLYDVDIGHLAPNLTLINGALAKVELTQTQGSITQTLI</sequence>
<dbReference type="CDD" id="cd07062">
    <property type="entry name" value="Peptidase_S66_mccF_like"/>
    <property type="match status" value="1"/>
</dbReference>
<evidence type="ECO:0000259" key="4">
    <source>
        <dbReference type="Pfam" id="PF17676"/>
    </source>
</evidence>
<name>A0A161Z8P5_9GAMM</name>
<protein>
    <recommendedName>
        <fullName evidence="7">LD-carboxypeptidase</fullName>
    </recommendedName>
</protein>
<dbReference type="Pfam" id="PF02016">
    <property type="entry name" value="Peptidase_S66"/>
    <property type="match status" value="1"/>
</dbReference>
<dbReference type="InterPro" id="IPR040921">
    <property type="entry name" value="Peptidase_S66C"/>
</dbReference>
<evidence type="ECO:0000313" key="5">
    <source>
        <dbReference type="EMBL" id="KZN65041.1"/>
    </source>
</evidence>
<evidence type="ECO:0000256" key="1">
    <source>
        <dbReference type="ARBA" id="ARBA00010233"/>
    </source>
</evidence>
<feature type="domain" description="LD-carboxypeptidase N-terminal" evidence="3">
    <location>
        <begin position="13"/>
        <end position="133"/>
    </location>
</feature>
<dbReference type="SUPFAM" id="SSF141986">
    <property type="entry name" value="LD-carboxypeptidase A C-terminal domain-like"/>
    <property type="match status" value="1"/>
</dbReference>
<dbReference type="PATRIC" id="fig|1365257.3.peg.3127"/>
<feature type="domain" description="LD-carboxypeptidase C-terminal" evidence="4">
    <location>
        <begin position="210"/>
        <end position="328"/>
    </location>
</feature>
<dbReference type="InterPro" id="IPR027461">
    <property type="entry name" value="Carboxypeptidase_A_C_sf"/>
</dbReference>
<comment type="caution">
    <text evidence="5">The sequence shown here is derived from an EMBL/GenBank/DDBJ whole genome shotgun (WGS) entry which is preliminary data.</text>
</comment>
<dbReference type="AlphaFoldDB" id="A0A161Z8P5"/>
<keyword evidence="2" id="KW-0378">Hydrolase</keyword>
<evidence type="ECO:0000259" key="3">
    <source>
        <dbReference type="Pfam" id="PF02016"/>
    </source>
</evidence>
<accession>A0A161Z8P5</accession>
<dbReference type="Pfam" id="PF17676">
    <property type="entry name" value="Peptidase_S66C"/>
    <property type="match status" value="1"/>
</dbReference>
<dbReference type="InterPro" id="IPR003507">
    <property type="entry name" value="S66_fam"/>
</dbReference>
<dbReference type="EMBL" id="AUXX01000023">
    <property type="protein sequence ID" value="KZN65041.1"/>
    <property type="molecule type" value="Genomic_DNA"/>
</dbReference>
<comment type="similarity">
    <text evidence="1">Belongs to the peptidase S66 family.</text>
</comment>
<dbReference type="Gene3D" id="3.50.30.60">
    <property type="entry name" value="LD-carboxypeptidase A C-terminal domain-like"/>
    <property type="match status" value="1"/>
</dbReference>
<evidence type="ECO:0000313" key="6">
    <source>
        <dbReference type="Proteomes" id="UP000076661"/>
    </source>
</evidence>
<dbReference type="GO" id="GO:0016787">
    <property type="term" value="F:hydrolase activity"/>
    <property type="evidence" value="ECO:0007669"/>
    <property type="project" value="UniProtKB-KW"/>
</dbReference>
<dbReference type="Gene3D" id="3.40.50.10740">
    <property type="entry name" value="Class I glutamine amidotransferase-like"/>
    <property type="match status" value="1"/>
</dbReference>
<dbReference type="RefSeq" id="WP_063381688.1">
    <property type="nucleotide sequence ID" value="NZ_AUXX01000023.1"/>
</dbReference>
<dbReference type="PANTHER" id="PTHR30237">
    <property type="entry name" value="MURAMOYLTETRAPEPTIDE CARBOXYPEPTIDASE"/>
    <property type="match status" value="1"/>
</dbReference>
<dbReference type="PANTHER" id="PTHR30237:SF5">
    <property type="entry name" value="CARBOXYPEPTIDASE VC_A0337-RELATED"/>
    <property type="match status" value="1"/>
</dbReference>
<dbReference type="InterPro" id="IPR029062">
    <property type="entry name" value="Class_I_gatase-like"/>
</dbReference>
<dbReference type="SUPFAM" id="SSF52317">
    <property type="entry name" value="Class I glutamine amidotransferase-like"/>
    <property type="match status" value="1"/>
</dbReference>
<evidence type="ECO:0000256" key="2">
    <source>
        <dbReference type="ARBA" id="ARBA00022801"/>
    </source>
</evidence>
<gene>
    <name evidence="5" type="ORF">N478_03265</name>
</gene>
<proteinExistence type="inferred from homology"/>
<organism evidence="5 6">
    <name type="scientific">Pseudoalteromonas luteoviolacea S4060-1</name>
    <dbReference type="NCBI Taxonomy" id="1365257"/>
    <lineage>
        <taxon>Bacteria</taxon>
        <taxon>Pseudomonadati</taxon>
        <taxon>Pseudomonadota</taxon>
        <taxon>Gammaproteobacteria</taxon>
        <taxon>Alteromonadales</taxon>
        <taxon>Pseudoalteromonadaceae</taxon>
        <taxon>Pseudoalteromonas</taxon>
    </lineage>
</organism>
<dbReference type="InterPro" id="IPR040449">
    <property type="entry name" value="Peptidase_S66_N"/>
</dbReference>